<comment type="caution">
    <text evidence="3">The sequence shown here is derived from an EMBL/GenBank/DDBJ whole genome shotgun (WGS) entry which is preliminary data.</text>
</comment>
<dbReference type="InterPro" id="IPR002347">
    <property type="entry name" value="SDR_fam"/>
</dbReference>
<organism evidence="3 4">
    <name type="scientific">Herbiconiux aconitum</name>
    <dbReference type="NCBI Taxonomy" id="2970913"/>
    <lineage>
        <taxon>Bacteria</taxon>
        <taxon>Bacillati</taxon>
        <taxon>Actinomycetota</taxon>
        <taxon>Actinomycetes</taxon>
        <taxon>Micrococcales</taxon>
        <taxon>Microbacteriaceae</taxon>
        <taxon>Herbiconiux</taxon>
    </lineage>
</organism>
<evidence type="ECO:0000313" key="3">
    <source>
        <dbReference type="EMBL" id="MCS5720069.1"/>
    </source>
</evidence>
<gene>
    <name evidence="3" type="ORF">N1027_18210</name>
</gene>
<keyword evidence="2" id="KW-0560">Oxidoreductase</keyword>
<keyword evidence="4" id="KW-1185">Reference proteome</keyword>
<dbReference type="PROSITE" id="PS00061">
    <property type="entry name" value="ADH_SHORT"/>
    <property type="match status" value="1"/>
</dbReference>
<dbReference type="EMBL" id="JANLCM010000002">
    <property type="protein sequence ID" value="MCS5720069.1"/>
    <property type="molecule type" value="Genomic_DNA"/>
</dbReference>
<evidence type="ECO:0000313" key="4">
    <source>
        <dbReference type="Proteomes" id="UP001165584"/>
    </source>
</evidence>
<reference evidence="3" key="1">
    <citation type="submission" date="2022-08" db="EMBL/GenBank/DDBJ databases">
        <authorList>
            <person name="Deng Y."/>
            <person name="Han X.-F."/>
            <person name="Zhang Y.-Q."/>
        </authorList>
    </citation>
    <scope>NUCLEOTIDE SEQUENCE</scope>
    <source>
        <strain evidence="3">CPCC 205763</strain>
    </source>
</reference>
<dbReference type="SUPFAM" id="SSF51735">
    <property type="entry name" value="NAD(P)-binding Rossmann-fold domains"/>
    <property type="match status" value="1"/>
</dbReference>
<protein>
    <submittedName>
        <fullName evidence="3">SDR family oxidoreductase</fullName>
    </submittedName>
</protein>
<sequence>MFDDLTGRTAVVTGGARGLGYSLASALAGQGVNVALLDLLPIVEQSAERLAADSGVQTRGYVVDVTDAAAVDAAFARAEHELGTASLLVTAAGITIWGDSVDVPAETWRKVLSVNLDGTFFAAQSFGRRALAAGRPASAVFISSMSAFIVNQPQFQASYNASKAAVSHLASSLAVEWAPAGIRVNAIAPGYFLSDMTREFTEANPDLAAQWISTIPAGRMGEPEDLHGLALYLASDVSSYLTGQSIVIDGGYTAV</sequence>
<dbReference type="Proteomes" id="UP001165584">
    <property type="component" value="Unassembled WGS sequence"/>
</dbReference>
<evidence type="ECO:0000256" key="2">
    <source>
        <dbReference type="ARBA" id="ARBA00023002"/>
    </source>
</evidence>
<comment type="similarity">
    <text evidence="1">Belongs to the short-chain dehydrogenases/reductases (SDR) family.</text>
</comment>
<dbReference type="Pfam" id="PF13561">
    <property type="entry name" value="adh_short_C2"/>
    <property type="match status" value="1"/>
</dbReference>
<dbReference type="PRINTS" id="PR00081">
    <property type="entry name" value="GDHRDH"/>
</dbReference>
<dbReference type="RefSeq" id="WP_259509847.1">
    <property type="nucleotide sequence ID" value="NZ_JANLCM010000002.1"/>
</dbReference>
<name>A0ABT2GV32_9MICO</name>
<dbReference type="Gene3D" id="3.40.50.720">
    <property type="entry name" value="NAD(P)-binding Rossmann-like Domain"/>
    <property type="match status" value="1"/>
</dbReference>
<dbReference type="PANTHER" id="PTHR43008:SF14">
    <property type="entry name" value="DEHYDROGENASE ARBD, PUTATIVE-RELATED"/>
    <property type="match status" value="1"/>
</dbReference>
<proteinExistence type="inferred from homology"/>
<accession>A0ABT2GV32</accession>
<dbReference type="InterPro" id="IPR020904">
    <property type="entry name" value="Sc_DH/Rdtase_CS"/>
</dbReference>
<dbReference type="InterPro" id="IPR036291">
    <property type="entry name" value="NAD(P)-bd_dom_sf"/>
</dbReference>
<dbReference type="PANTHER" id="PTHR43008">
    <property type="entry name" value="BENZIL REDUCTASE"/>
    <property type="match status" value="1"/>
</dbReference>
<evidence type="ECO:0000256" key="1">
    <source>
        <dbReference type="ARBA" id="ARBA00006484"/>
    </source>
</evidence>